<name>A0ABP8BU58_9ACTN</name>
<reference evidence="3" key="1">
    <citation type="journal article" date="2019" name="Int. J. Syst. Evol. Microbiol.">
        <title>The Global Catalogue of Microorganisms (GCM) 10K type strain sequencing project: providing services to taxonomists for standard genome sequencing and annotation.</title>
        <authorList>
            <consortium name="The Broad Institute Genomics Platform"/>
            <consortium name="The Broad Institute Genome Sequencing Center for Infectious Disease"/>
            <person name="Wu L."/>
            <person name="Ma J."/>
        </authorList>
    </citation>
    <scope>NUCLEOTIDE SEQUENCE [LARGE SCALE GENOMIC DNA]</scope>
    <source>
        <strain evidence="3">JCM 17440</strain>
    </source>
</reference>
<feature type="region of interest" description="Disordered" evidence="1">
    <location>
        <begin position="18"/>
        <end position="78"/>
    </location>
</feature>
<dbReference type="Proteomes" id="UP001501710">
    <property type="component" value="Unassembled WGS sequence"/>
</dbReference>
<proteinExistence type="predicted"/>
<accession>A0ABP8BU58</accession>
<keyword evidence="3" id="KW-1185">Reference proteome</keyword>
<comment type="caution">
    <text evidence="2">The sequence shown here is derived from an EMBL/GenBank/DDBJ whole genome shotgun (WGS) entry which is preliminary data.</text>
</comment>
<evidence type="ECO:0000313" key="3">
    <source>
        <dbReference type="Proteomes" id="UP001501710"/>
    </source>
</evidence>
<dbReference type="EMBL" id="BAABAS010000004">
    <property type="protein sequence ID" value="GAA4225770.1"/>
    <property type="molecule type" value="Genomic_DNA"/>
</dbReference>
<evidence type="ECO:0000313" key="2">
    <source>
        <dbReference type="EMBL" id="GAA4225770.1"/>
    </source>
</evidence>
<evidence type="ECO:0000256" key="1">
    <source>
        <dbReference type="SAM" id="MobiDB-lite"/>
    </source>
</evidence>
<sequence>MPDVAGIVILACRKPRIRSDPAGRKARPHGLAGATPRVGGPDRAGRKARRGPKAPAGVGTRGPSVVRTAGKSRRSGGCQWNCPSSVEPFSAVVDESGLIAVLTRSK</sequence>
<organism evidence="2 3">
    <name type="scientific">Actinomadura meridiana</name>
    <dbReference type="NCBI Taxonomy" id="559626"/>
    <lineage>
        <taxon>Bacteria</taxon>
        <taxon>Bacillati</taxon>
        <taxon>Actinomycetota</taxon>
        <taxon>Actinomycetes</taxon>
        <taxon>Streptosporangiales</taxon>
        <taxon>Thermomonosporaceae</taxon>
        <taxon>Actinomadura</taxon>
    </lineage>
</organism>
<gene>
    <name evidence="2" type="ORF">GCM10022254_08410</name>
</gene>
<protein>
    <submittedName>
        <fullName evidence="2">Uncharacterized protein</fullName>
    </submittedName>
</protein>